<dbReference type="Proteomes" id="UP000815260">
    <property type="component" value="Chromosome 5D"/>
</dbReference>
<accession>A0A9R1KZS5</accession>
<proteinExistence type="predicted"/>
<feature type="non-terminal residue" evidence="1">
    <location>
        <position position="1"/>
    </location>
</feature>
<organism evidence="1">
    <name type="scientific">Triticum aestivum</name>
    <name type="common">Wheat</name>
    <dbReference type="NCBI Taxonomy" id="4565"/>
    <lineage>
        <taxon>Eukaryota</taxon>
        <taxon>Viridiplantae</taxon>
        <taxon>Streptophyta</taxon>
        <taxon>Embryophyta</taxon>
        <taxon>Tracheophyta</taxon>
        <taxon>Spermatophyta</taxon>
        <taxon>Magnoliopsida</taxon>
        <taxon>Liliopsida</taxon>
        <taxon>Poales</taxon>
        <taxon>Poaceae</taxon>
        <taxon>BOP clade</taxon>
        <taxon>Pooideae</taxon>
        <taxon>Triticodae</taxon>
        <taxon>Triticeae</taxon>
        <taxon>Triticinae</taxon>
        <taxon>Triticum</taxon>
    </lineage>
</organism>
<evidence type="ECO:0000313" key="1">
    <source>
        <dbReference type="EMBL" id="KAF7072294.1"/>
    </source>
</evidence>
<gene>
    <name evidence="1" type="ORF">CFC21_077442</name>
</gene>
<reference evidence="1" key="1">
    <citation type="journal article" date="2017" name="Gigascience">
        <title>The first near-complete assembly of the hexaploid bread wheat genome, Triticum aestivum.</title>
        <authorList>
            <person name="Zimin A.V."/>
            <person name="Puiu D."/>
            <person name="Hall R."/>
            <person name="Kingan S."/>
            <person name="Clavijo B.J."/>
            <person name="Salzberg S.L."/>
        </authorList>
    </citation>
    <scope>NUCLEOTIDE SEQUENCE</scope>
    <source>
        <tissue evidence="1">Leaf</tissue>
    </source>
</reference>
<feature type="non-terminal residue" evidence="1">
    <location>
        <position position="9"/>
    </location>
</feature>
<reference evidence="1" key="2">
    <citation type="submission" date="2020-03" db="EMBL/GenBank/DDBJ databases">
        <title>The second near-complete assembly of the hexaploid bread wheat (Triticum aestivum) genome.</title>
        <authorList>
            <person name="Zimin A.V."/>
            <person name="Puiu D."/>
            <person name="Shumante A."/>
            <person name="Alonge M."/>
            <person name="Salzberg S.L."/>
        </authorList>
    </citation>
    <scope>NUCLEOTIDE SEQUENCE</scope>
    <source>
        <tissue evidence="1">Leaf</tissue>
    </source>
</reference>
<sequence>RAAAAAAAG</sequence>
<dbReference type="EMBL" id="CM022225">
    <property type="protein sequence ID" value="KAF7072294.1"/>
    <property type="molecule type" value="Genomic_DNA"/>
</dbReference>
<comment type="caution">
    <text evidence="1">The sequence shown here is derived from an EMBL/GenBank/DDBJ whole genome shotgun (WGS) entry which is preliminary data.</text>
</comment>
<name>A0A9R1KZS5_WHEAT</name>
<protein>
    <submittedName>
        <fullName evidence="1">Uncharacterized protein</fullName>
    </submittedName>
</protein>